<dbReference type="FunFam" id="3.10.20.80:FF:000001">
    <property type="entry name" value="Translation initiation factor IF-3"/>
    <property type="match status" value="1"/>
</dbReference>
<dbReference type="InterPro" id="IPR001288">
    <property type="entry name" value="Translation_initiation_fac_3"/>
</dbReference>
<dbReference type="InterPro" id="IPR036787">
    <property type="entry name" value="T_IF-3_N_sf"/>
</dbReference>
<dbReference type="Gene3D" id="3.10.20.80">
    <property type="entry name" value="Translation initiation factor 3 (IF-3), N-terminal domain"/>
    <property type="match status" value="1"/>
</dbReference>
<dbReference type="GO" id="GO:0043022">
    <property type="term" value="F:ribosome binding"/>
    <property type="evidence" value="ECO:0007669"/>
    <property type="project" value="UniProtKB-ARBA"/>
</dbReference>
<keyword evidence="2 4" id="KW-0396">Initiation factor</keyword>
<dbReference type="Pfam" id="PF05198">
    <property type="entry name" value="IF3_N"/>
    <property type="match status" value="1"/>
</dbReference>
<comment type="similarity">
    <text evidence="1 4">Belongs to the IF-3 family.</text>
</comment>
<evidence type="ECO:0000259" key="7">
    <source>
        <dbReference type="Pfam" id="PF05198"/>
    </source>
</evidence>
<feature type="domain" description="Translation initiation factor 3 N-terminal" evidence="7">
    <location>
        <begin position="1"/>
        <end position="70"/>
    </location>
</feature>
<dbReference type="GO" id="GO:0016020">
    <property type="term" value="C:membrane"/>
    <property type="evidence" value="ECO:0007669"/>
    <property type="project" value="TreeGrafter"/>
</dbReference>
<dbReference type="InterPro" id="IPR019814">
    <property type="entry name" value="Translation_initiation_fac_3_N"/>
</dbReference>
<proteinExistence type="inferred from homology"/>
<protein>
    <recommendedName>
        <fullName evidence="4 5">Translation initiation factor IF-3</fullName>
    </recommendedName>
</protein>
<dbReference type="PANTHER" id="PTHR10938">
    <property type="entry name" value="TRANSLATION INITIATION FACTOR IF-3"/>
    <property type="match status" value="1"/>
</dbReference>
<dbReference type="NCBIfam" id="TIGR00168">
    <property type="entry name" value="infC"/>
    <property type="match status" value="1"/>
</dbReference>
<dbReference type="HAMAP" id="MF_00080">
    <property type="entry name" value="IF_3"/>
    <property type="match status" value="1"/>
</dbReference>
<dbReference type="Gene3D" id="3.30.110.10">
    <property type="entry name" value="Translation initiation factor 3 (IF-3), C-terminal domain"/>
    <property type="match status" value="1"/>
</dbReference>
<evidence type="ECO:0000256" key="5">
    <source>
        <dbReference type="NCBIfam" id="TIGR00168"/>
    </source>
</evidence>
<reference evidence="8 9" key="1">
    <citation type="submission" date="2020-01" db="EMBL/GenBank/DDBJ databases">
        <title>Ponticoccus aerotolerans gen. nov., sp. nov., an anaerobic bacterium and proposal of Ponticoccusceae fam. nov., Ponticoccusles ord. nov. and Ponticoccuse classis nov. in the phylum Kiritimatiellaeota.</title>
        <authorList>
            <person name="Zhou L.Y."/>
            <person name="Du Z.J."/>
        </authorList>
    </citation>
    <scope>NUCLEOTIDE SEQUENCE [LARGE SCALE GENOMIC DNA]</scope>
    <source>
        <strain evidence="8 9">S-5007</strain>
    </source>
</reference>
<evidence type="ECO:0000313" key="9">
    <source>
        <dbReference type="Proteomes" id="UP000464954"/>
    </source>
</evidence>
<feature type="domain" description="Translation initiation factor 3 C-terminal" evidence="6">
    <location>
        <begin position="77"/>
        <end position="162"/>
    </location>
</feature>
<gene>
    <name evidence="4" type="primary">infC</name>
    <name evidence="8" type="ORF">GT409_07835</name>
</gene>
<evidence type="ECO:0000256" key="4">
    <source>
        <dbReference type="HAMAP-Rule" id="MF_00080"/>
    </source>
</evidence>
<dbReference type="GO" id="GO:0003743">
    <property type="term" value="F:translation initiation factor activity"/>
    <property type="evidence" value="ECO:0007669"/>
    <property type="project" value="UniProtKB-UniRule"/>
</dbReference>
<dbReference type="RefSeq" id="WP_160628547.1">
    <property type="nucleotide sequence ID" value="NZ_CP047593.1"/>
</dbReference>
<keyword evidence="9" id="KW-1185">Reference proteome</keyword>
<dbReference type="Pfam" id="PF00707">
    <property type="entry name" value="IF3_C"/>
    <property type="match status" value="1"/>
</dbReference>
<dbReference type="InterPro" id="IPR036788">
    <property type="entry name" value="T_IF-3_C_sf"/>
</dbReference>
<dbReference type="InterPro" id="IPR019815">
    <property type="entry name" value="Translation_initiation_fac_3_C"/>
</dbReference>
<dbReference type="SUPFAM" id="SSF54364">
    <property type="entry name" value="Translation initiation factor IF3, N-terminal domain"/>
    <property type="match status" value="1"/>
</dbReference>
<evidence type="ECO:0000256" key="3">
    <source>
        <dbReference type="ARBA" id="ARBA00022917"/>
    </source>
</evidence>
<dbReference type="GO" id="GO:0005829">
    <property type="term" value="C:cytosol"/>
    <property type="evidence" value="ECO:0007669"/>
    <property type="project" value="TreeGrafter"/>
</dbReference>
<comment type="function">
    <text evidence="4">IF-3 binds to the 30S ribosomal subunit and shifts the equilibrium between 70S ribosomes and their 50S and 30S subunits in favor of the free subunits, thus enhancing the availability of 30S subunits on which protein synthesis initiation begins.</text>
</comment>
<comment type="subunit">
    <text evidence="4">Monomer.</text>
</comment>
<evidence type="ECO:0000256" key="2">
    <source>
        <dbReference type="ARBA" id="ARBA00022540"/>
    </source>
</evidence>
<accession>A0A6P1ME46</accession>
<evidence type="ECO:0000313" key="8">
    <source>
        <dbReference type="EMBL" id="QHI69365.1"/>
    </source>
</evidence>
<organism evidence="8 9">
    <name type="scientific">Tichowtungia aerotolerans</name>
    <dbReference type="NCBI Taxonomy" id="2697043"/>
    <lineage>
        <taxon>Bacteria</taxon>
        <taxon>Pseudomonadati</taxon>
        <taxon>Kiritimatiellota</taxon>
        <taxon>Tichowtungiia</taxon>
        <taxon>Tichowtungiales</taxon>
        <taxon>Tichowtungiaceae</taxon>
        <taxon>Tichowtungia</taxon>
    </lineage>
</organism>
<name>A0A6P1ME46_9BACT</name>
<dbReference type="EMBL" id="CP047593">
    <property type="protein sequence ID" value="QHI69365.1"/>
    <property type="molecule type" value="Genomic_DNA"/>
</dbReference>
<dbReference type="KEGG" id="taer:GT409_07835"/>
<evidence type="ECO:0000259" key="6">
    <source>
        <dbReference type="Pfam" id="PF00707"/>
    </source>
</evidence>
<dbReference type="FunFam" id="3.30.110.10:FF:000001">
    <property type="entry name" value="Translation initiation factor IF-3"/>
    <property type="match status" value="1"/>
</dbReference>
<sequence length="166" mass="19223">MNNMIRVPEVRCIDENGEQLGIIPTRKALTLAHEAGLDLVEITASAKPPVCRIMDHGKFKYEQDKKKKEQKKKQSVVKLKEVKFHVNVGEHDYETKLRHAFEFLEHGDRVKFSLMFRGRENAHRELGFELMKRVTADIAEVATVEQAPRLQGRNIFMMVVPKKTKK</sequence>
<dbReference type="SUPFAM" id="SSF55200">
    <property type="entry name" value="Translation initiation factor IF3, C-terminal domain"/>
    <property type="match status" value="1"/>
</dbReference>
<keyword evidence="4" id="KW-0963">Cytoplasm</keyword>
<dbReference type="GO" id="GO:0032790">
    <property type="term" value="P:ribosome disassembly"/>
    <property type="evidence" value="ECO:0007669"/>
    <property type="project" value="TreeGrafter"/>
</dbReference>
<dbReference type="PANTHER" id="PTHR10938:SF0">
    <property type="entry name" value="TRANSLATION INITIATION FACTOR IF-3, MITOCHONDRIAL"/>
    <property type="match status" value="1"/>
</dbReference>
<dbReference type="AlphaFoldDB" id="A0A6P1ME46"/>
<comment type="subcellular location">
    <subcellularLocation>
        <location evidence="4">Cytoplasm</location>
    </subcellularLocation>
</comment>
<dbReference type="Proteomes" id="UP000464954">
    <property type="component" value="Chromosome"/>
</dbReference>
<evidence type="ECO:0000256" key="1">
    <source>
        <dbReference type="ARBA" id="ARBA00005439"/>
    </source>
</evidence>
<keyword evidence="3 4" id="KW-0648">Protein biosynthesis</keyword>